<reference evidence="2" key="1">
    <citation type="journal article" date="2020" name="Stud. Mycol.">
        <title>101 Dothideomycetes genomes: a test case for predicting lifestyles and emergence of pathogens.</title>
        <authorList>
            <person name="Haridas S."/>
            <person name="Albert R."/>
            <person name="Binder M."/>
            <person name="Bloem J."/>
            <person name="Labutti K."/>
            <person name="Salamov A."/>
            <person name="Andreopoulos B."/>
            <person name="Baker S."/>
            <person name="Barry K."/>
            <person name="Bills G."/>
            <person name="Bluhm B."/>
            <person name="Cannon C."/>
            <person name="Castanera R."/>
            <person name="Culley D."/>
            <person name="Daum C."/>
            <person name="Ezra D."/>
            <person name="Gonzalez J."/>
            <person name="Henrissat B."/>
            <person name="Kuo A."/>
            <person name="Liang C."/>
            <person name="Lipzen A."/>
            <person name="Lutzoni F."/>
            <person name="Magnuson J."/>
            <person name="Mondo S."/>
            <person name="Nolan M."/>
            <person name="Ohm R."/>
            <person name="Pangilinan J."/>
            <person name="Park H.-J."/>
            <person name="Ramirez L."/>
            <person name="Alfaro M."/>
            <person name="Sun H."/>
            <person name="Tritt A."/>
            <person name="Yoshinaga Y."/>
            <person name="Zwiers L.-H."/>
            <person name="Turgeon B."/>
            <person name="Goodwin S."/>
            <person name="Spatafora J."/>
            <person name="Crous P."/>
            <person name="Grigoriev I."/>
        </authorList>
    </citation>
    <scope>NUCLEOTIDE SEQUENCE</scope>
    <source>
        <strain evidence="2">CBS 109.77</strain>
    </source>
</reference>
<evidence type="ECO:0000313" key="2">
    <source>
        <dbReference type="EMBL" id="KAF2786516.1"/>
    </source>
</evidence>
<name>A0A6A6WQZ7_9PLEO</name>
<keyword evidence="3" id="KW-1185">Reference proteome</keyword>
<proteinExistence type="predicted"/>
<protein>
    <submittedName>
        <fullName evidence="2">HET-domain-containing protein</fullName>
    </submittedName>
</protein>
<dbReference type="OrthoDB" id="3553147at2759"/>
<dbReference type="InterPro" id="IPR010730">
    <property type="entry name" value="HET"/>
</dbReference>
<evidence type="ECO:0000313" key="3">
    <source>
        <dbReference type="Proteomes" id="UP000799757"/>
    </source>
</evidence>
<gene>
    <name evidence="2" type="ORF">K505DRAFT_398812</name>
</gene>
<dbReference type="Pfam" id="PF06985">
    <property type="entry name" value="HET"/>
    <property type="match status" value="1"/>
</dbReference>
<dbReference type="AlphaFoldDB" id="A0A6A6WQZ7"/>
<dbReference type="PANTHER" id="PTHR24148">
    <property type="entry name" value="ANKYRIN REPEAT DOMAIN-CONTAINING PROTEIN 39 HOMOLOG-RELATED"/>
    <property type="match status" value="1"/>
</dbReference>
<dbReference type="PANTHER" id="PTHR24148:SF82">
    <property type="entry name" value="HETEROKARYON INCOMPATIBILITY DOMAIN-CONTAINING PROTEIN"/>
    <property type="match status" value="1"/>
</dbReference>
<evidence type="ECO:0000259" key="1">
    <source>
        <dbReference type="Pfam" id="PF06985"/>
    </source>
</evidence>
<sequence length="423" mass="47416">MPVSNELTPSHLPLEVSMPEPQEELYIDMLYTEEPGQSESASIINHSDEGIVFTAGTSSKLILHGKGSKEDAVHGKICNPLSKPKREIRVVTISPQSSTSDFDISCAFTVVSLDTNPTYKALSYTWGDPQDTLPILVNGHRVNVTRNLKRALQRLRSLDTPTPIWIDAICINQVDMDERMHQVQLMRDIYEKPDEVVVYLGEPYSINEVLKYARAYADTYPDLPDGRPENHLVLAMCLMRLLAGDVHLEEIPLLGNVNIQRACIAAFQGLILQPWWNRIWVVQEVILPPKVTVIFGSFTAPLSMYASASTHLSKHRSTCCSAVLPSSDPQNACLDDYCHKMQTIVESGRLWRENADTTLMTLLRLYYPKDATDARDKIYGLLGLVRDWGNDGPITPDYTVSGTTLYQKVALHSISVTRSLEFL</sequence>
<feature type="non-terminal residue" evidence="2">
    <location>
        <position position="423"/>
    </location>
</feature>
<dbReference type="InterPro" id="IPR052895">
    <property type="entry name" value="HetReg/Transcr_Mod"/>
</dbReference>
<dbReference type="Proteomes" id="UP000799757">
    <property type="component" value="Unassembled WGS sequence"/>
</dbReference>
<dbReference type="EMBL" id="MU002451">
    <property type="protein sequence ID" value="KAF2786516.1"/>
    <property type="molecule type" value="Genomic_DNA"/>
</dbReference>
<feature type="domain" description="Heterokaryon incompatibility" evidence="1">
    <location>
        <begin position="119"/>
        <end position="284"/>
    </location>
</feature>
<organism evidence="2 3">
    <name type="scientific">Melanomma pulvis-pyrius CBS 109.77</name>
    <dbReference type="NCBI Taxonomy" id="1314802"/>
    <lineage>
        <taxon>Eukaryota</taxon>
        <taxon>Fungi</taxon>
        <taxon>Dikarya</taxon>
        <taxon>Ascomycota</taxon>
        <taxon>Pezizomycotina</taxon>
        <taxon>Dothideomycetes</taxon>
        <taxon>Pleosporomycetidae</taxon>
        <taxon>Pleosporales</taxon>
        <taxon>Melanommataceae</taxon>
        <taxon>Melanomma</taxon>
    </lineage>
</organism>
<accession>A0A6A6WQZ7</accession>